<organism evidence="1 2">
    <name type="scientific">Cyclotella atomus</name>
    <dbReference type="NCBI Taxonomy" id="382360"/>
    <lineage>
        <taxon>Eukaryota</taxon>
        <taxon>Sar</taxon>
        <taxon>Stramenopiles</taxon>
        <taxon>Ochrophyta</taxon>
        <taxon>Bacillariophyta</taxon>
        <taxon>Coscinodiscophyceae</taxon>
        <taxon>Thalassiosirophycidae</taxon>
        <taxon>Stephanodiscales</taxon>
        <taxon>Stephanodiscaceae</taxon>
        <taxon>Cyclotella</taxon>
    </lineage>
</organism>
<name>A0ABD3P2L5_9STRA</name>
<dbReference type="EMBL" id="JALLPJ020000829">
    <property type="protein sequence ID" value="KAL3781852.1"/>
    <property type="molecule type" value="Genomic_DNA"/>
</dbReference>
<dbReference type="AlphaFoldDB" id="A0ABD3P2L5"/>
<evidence type="ECO:0008006" key="3">
    <source>
        <dbReference type="Google" id="ProtNLM"/>
    </source>
</evidence>
<sequence>MVSKTKRSVTAVTFCTLCAVYLVNVTITISSIKSAPEPRQLQPLPPKKLKPDEHNRELRKDVIRSPYYPVQLPTYTAELAAQAVRPAPFTCGVKDESAIDPLTQQRPMFSFVHIYKTAGSTMREFFSTYAFICRKGWMCLKCIDLKASSIKSEGNWKNCQVEHAVDRNGKIERIGVKRKLYKHVNNPVLRDKFDLFGGHTRIGAGDNVLNKVGDIHPVRHVVFLRDPMDRYISGVLYQNQKKKKGWVSADFANLIKERVLGSRNAGDYWDRSLSYLLTPSQAEEVQSIKSSFIKTNTTEQYAEFKAMTVINNLMQYNVILGMTERMPQSMEILKHVLMANASKEQEALLDKKATSQSLNVSKKGGVTTSSVLEELKKDAEFMIEFGEFVKYEKMINDFAMNMHLMQHEQVVYQSKLTL</sequence>
<dbReference type="Gene3D" id="3.40.50.300">
    <property type="entry name" value="P-loop containing nucleotide triphosphate hydrolases"/>
    <property type="match status" value="1"/>
</dbReference>
<dbReference type="Proteomes" id="UP001530400">
    <property type="component" value="Unassembled WGS sequence"/>
</dbReference>
<evidence type="ECO:0000313" key="1">
    <source>
        <dbReference type="EMBL" id="KAL3781852.1"/>
    </source>
</evidence>
<gene>
    <name evidence="1" type="ORF">ACHAWO_009218</name>
</gene>
<proteinExistence type="predicted"/>
<evidence type="ECO:0000313" key="2">
    <source>
        <dbReference type="Proteomes" id="UP001530400"/>
    </source>
</evidence>
<accession>A0ABD3P2L5</accession>
<keyword evidence="2" id="KW-1185">Reference proteome</keyword>
<reference evidence="1 2" key="1">
    <citation type="submission" date="2024-10" db="EMBL/GenBank/DDBJ databases">
        <title>Updated reference genomes for cyclostephanoid diatoms.</title>
        <authorList>
            <person name="Roberts W.R."/>
            <person name="Alverson A.J."/>
        </authorList>
    </citation>
    <scope>NUCLEOTIDE SEQUENCE [LARGE SCALE GENOMIC DNA]</scope>
    <source>
        <strain evidence="1 2">AJA010-31</strain>
    </source>
</reference>
<dbReference type="InterPro" id="IPR027417">
    <property type="entry name" value="P-loop_NTPase"/>
</dbReference>
<comment type="caution">
    <text evidence="1">The sequence shown here is derived from an EMBL/GenBank/DDBJ whole genome shotgun (WGS) entry which is preliminary data.</text>
</comment>
<protein>
    <recommendedName>
        <fullName evidence="3">Sulfotransferase domain-containing protein</fullName>
    </recommendedName>
</protein>